<dbReference type="GO" id="GO:0004386">
    <property type="term" value="F:helicase activity"/>
    <property type="evidence" value="ECO:0007669"/>
    <property type="project" value="UniProtKB-KW"/>
</dbReference>
<dbReference type="PROSITE" id="PS50137">
    <property type="entry name" value="DS_RBD"/>
    <property type="match status" value="1"/>
</dbReference>
<evidence type="ECO:0000256" key="4">
    <source>
        <dbReference type="ARBA" id="ARBA00022737"/>
    </source>
</evidence>
<organism evidence="18 19">
    <name type="scientific">Thelohanellus kitauei</name>
    <name type="common">Myxosporean</name>
    <dbReference type="NCBI Taxonomy" id="669202"/>
    <lineage>
        <taxon>Eukaryota</taxon>
        <taxon>Metazoa</taxon>
        <taxon>Cnidaria</taxon>
        <taxon>Myxozoa</taxon>
        <taxon>Myxosporea</taxon>
        <taxon>Bivalvulida</taxon>
        <taxon>Platysporina</taxon>
        <taxon>Myxobolidae</taxon>
        <taxon>Thelohanellus</taxon>
    </lineage>
</organism>
<accession>A0A0C2MXV5</accession>
<feature type="domain" description="Helicase C-terminal" evidence="16">
    <location>
        <begin position="564"/>
        <end position="740"/>
    </location>
</feature>
<dbReference type="Pfam" id="PF00271">
    <property type="entry name" value="Helicase_C"/>
    <property type="match status" value="1"/>
</dbReference>
<evidence type="ECO:0000256" key="9">
    <source>
        <dbReference type="ARBA" id="ARBA00022842"/>
    </source>
</evidence>
<dbReference type="PANTHER" id="PTHR14950:SF37">
    <property type="entry name" value="ENDORIBONUCLEASE DICER"/>
    <property type="match status" value="1"/>
</dbReference>
<comment type="similarity">
    <text evidence="12">Belongs to the helicase family. Dicer subfamily.</text>
</comment>
<comment type="cofactor">
    <cofactor evidence="1">
        <name>Mn(2+)</name>
        <dbReference type="ChEBI" id="CHEBI:29035"/>
    </cofactor>
</comment>
<evidence type="ECO:0000256" key="2">
    <source>
        <dbReference type="ARBA" id="ARBA00001946"/>
    </source>
</evidence>
<evidence type="ECO:0000259" key="17">
    <source>
        <dbReference type="PROSITE" id="PS51327"/>
    </source>
</evidence>
<evidence type="ECO:0000256" key="1">
    <source>
        <dbReference type="ARBA" id="ARBA00001936"/>
    </source>
</evidence>
<evidence type="ECO:0000256" key="12">
    <source>
        <dbReference type="PROSITE-ProRule" id="PRU00657"/>
    </source>
</evidence>
<dbReference type="GO" id="GO:0031047">
    <property type="term" value="P:regulatory ncRNA-mediated gene silencing"/>
    <property type="evidence" value="ECO:0007669"/>
    <property type="project" value="UniProtKB-ARBA"/>
</dbReference>
<evidence type="ECO:0000259" key="14">
    <source>
        <dbReference type="PROSITE" id="PS50142"/>
    </source>
</evidence>
<dbReference type="Pfam" id="PF00035">
    <property type="entry name" value="dsrm"/>
    <property type="match status" value="1"/>
</dbReference>
<evidence type="ECO:0000313" key="18">
    <source>
        <dbReference type="EMBL" id="KII72141.1"/>
    </source>
</evidence>
<keyword evidence="9" id="KW-0460">Magnesium</keyword>
<evidence type="ECO:0000256" key="7">
    <source>
        <dbReference type="ARBA" id="ARBA00022806"/>
    </source>
</evidence>
<dbReference type="InterPro" id="IPR036389">
    <property type="entry name" value="RNase_III_sf"/>
</dbReference>
<keyword evidence="8" id="KW-0067">ATP-binding</keyword>
<dbReference type="InterPro" id="IPR014720">
    <property type="entry name" value="dsRBD_dom"/>
</dbReference>
<dbReference type="Gene3D" id="1.10.1520.10">
    <property type="entry name" value="Ribonuclease III domain"/>
    <property type="match status" value="2"/>
</dbReference>
<evidence type="ECO:0000259" key="16">
    <source>
        <dbReference type="PROSITE" id="PS51194"/>
    </source>
</evidence>
<dbReference type="Pfam" id="PF00270">
    <property type="entry name" value="DEAD"/>
    <property type="match status" value="1"/>
</dbReference>
<keyword evidence="4" id="KW-0677">Repeat</keyword>
<keyword evidence="11" id="KW-0464">Manganese</keyword>
<feature type="domain" description="RNase III" evidence="14">
    <location>
        <begin position="1230"/>
        <end position="1385"/>
    </location>
</feature>
<dbReference type="SMART" id="SM00535">
    <property type="entry name" value="RIBOc"/>
    <property type="match status" value="2"/>
</dbReference>
<dbReference type="PROSITE" id="PS00517">
    <property type="entry name" value="RNASE_3_1"/>
    <property type="match status" value="1"/>
</dbReference>
<feature type="domain" description="RNase III" evidence="14">
    <location>
        <begin position="1435"/>
        <end position="1609"/>
    </location>
</feature>
<comment type="caution">
    <text evidence="18">The sequence shown here is derived from an EMBL/GenBank/DDBJ whole genome shotgun (WGS) entry which is preliminary data.</text>
</comment>
<keyword evidence="19" id="KW-1185">Reference proteome</keyword>
<evidence type="ECO:0000256" key="5">
    <source>
        <dbReference type="ARBA" id="ARBA00022741"/>
    </source>
</evidence>
<keyword evidence="7" id="KW-0347">Helicase</keyword>
<dbReference type="Proteomes" id="UP000031668">
    <property type="component" value="Unassembled WGS sequence"/>
</dbReference>
<dbReference type="CDD" id="cd00593">
    <property type="entry name" value="RIBOc"/>
    <property type="match status" value="2"/>
</dbReference>
<dbReference type="Gene3D" id="3.30.160.20">
    <property type="match status" value="1"/>
</dbReference>
<dbReference type="OMA" id="YHVNRMC"/>
<evidence type="ECO:0000256" key="10">
    <source>
        <dbReference type="ARBA" id="ARBA00022884"/>
    </source>
</evidence>
<reference evidence="18 19" key="1">
    <citation type="journal article" date="2014" name="Genome Biol. Evol.">
        <title>The genome of the myxosporean Thelohanellus kitauei shows adaptations to nutrient acquisition within its fish host.</title>
        <authorList>
            <person name="Yang Y."/>
            <person name="Xiong J."/>
            <person name="Zhou Z."/>
            <person name="Huo F."/>
            <person name="Miao W."/>
            <person name="Ran C."/>
            <person name="Liu Y."/>
            <person name="Zhang J."/>
            <person name="Feng J."/>
            <person name="Wang M."/>
            <person name="Wang M."/>
            <person name="Wang L."/>
            <person name="Yao B."/>
        </authorList>
    </citation>
    <scope>NUCLEOTIDE SEQUENCE [LARGE SCALE GENOMIC DNA]</scope>
    <source>
        <strain evidence="18">Wuqing</strain>
    </source>
</reference>
<evidence type="ECO:0000259" key="13">
    <source>
        <dbReference type="PROSITE" id="PS50137"/>
    </source>
</evidence>
<dbReference type="PROSITE" id="PS50142">
    <property type="entry name" value="RNASE_3_2"/>
    <property type="match status" value="2"/>
</dbReference>
<dbReference type="InterPro" id="IPR011545">
    <property type="entry name" value="DEAD/DEAH_box_helicase_dom"/>
</dbReference>
<sequence length="1660" mass="189766">MTEIDVADRTLIQALNEISAKSKIFMKFEKHPDVPTGAILKFGSKVYEGRGRNIKESRLEATQKALKDFNGGQIELETEKFQSLSPISALNELAQRLKVKLSFDFSVKLDGPSKVFSCSATFGEIVAEATGHKKQNCKSECAEFILKHLNMEKDKTAKLTPVNVPHVAYEPSQLFLARDYQEEIFNKGVRSNIIACLGTGCGKTFIAVLLIKKFSNQTFGTFPQAKRIVFLVPTVALMFQQSDYIRRHTNLNVGCYCGDTASPIESLTIWESEIAKNNVLVLTAELFRQLLQYAVIDIANLCLLVFDECHHGFNAGHPYNVIMTMYYSRKRVSDENVPRIIGLTASPALNTDFNTFATLELKQRIEKLEHIFDSQCITSVEYLDSLKSISSNPEINMVLYREETGFVSLMDIINCITGCKDAMMRYFDETCFNLFGCDNFSFTIEDCYDIGGKLNDKIVTSKKIKRCLERCFDRCFKTVENLGIYALGVILKNMIKVNKRLTTHKSYEKCRDVFIKLQKYLVSIQELVTFQVGHVLHALSEKSLHTLASTTLVTNKLQCLILLLCKHYIYPLPETSSTAEKCSTLIFAAERSTCAVIAGTINELAEIESRSQKNKLRVVADYVIGATVSAAHKKLPDGIMDSSIKTNNLRLESFHQNIVNVLVATNVLEEGIDVRSCNVVVRFDRFSTLRSFIQSKGRIRQKDASFYVFVDEKYKRAIEKHISMLSNAENCVEKILTKYCLEEIEYEPEFGYFEELHPEERSLITSKTQMDLRASISFIYQFCDRYSRESAYTVKPKFYVKTSGDKFKWTVRLPSECGITEEISSEWLADSKYAKQHCALRAIKMLYNYGKIEENLLPVYKSQKVNVGEKNSTTDKGKETTNDVILPLNVMAPVANFYKKSIPMSLKQLETGNDFYCYGVDLSEYHSCKSREHFFSTLDLSKTYLGFLIPGQINSVSFPLASTQHSLQIRIKPHPLFSKVILKDHQCEKIKEFNKIMYEKCLKIVPKNCDWAPDRSHYCVYTVVFDQNNQIDFDLMDKFVEFSLMSHEERSKLPPVSTLRPPYDDMSICKNYSQDELIYHVVKAGEVKPKDKMGNAPTTFVQYFKRRWSKELSDGEIMLSCCYSSFRINFLRNVSQFKTKPSNLLYLPASGVVAHPVSFSTLFQLGIVPSILKRLVDFLAIEEWCQNHIDVCGIDQIDYRAIDSFIHQLQEFHISDEPEKAHFDPDEDMLEDFYLTLSLYWNNSAVNSQKILFQSVFQAFTRVSSNECCNYERMELLGDSFLKFIVSMVLFVSYPKDSEGSMTAKRSSMVSNAFFAQLGKQLKVEKVMNTKPINFGTNWCPPGFAVEKDDFNVMHDDVILYQYIPQKSIADVVESLVGCFLISSNISRVYEFLLKLNILENDDISKKLSTINQLTKEFEALVFDYPNIESIMNDICSVEKIIKYNFTNKNIIAQALTHISSINDQTQRSYERLEFLGDAIIGFIVVLYLYLSHDQWKTECLSPYIITHLQHALVNNKILGIISAKNSLLKCMQLKSFELHQALSHFMNCVENLEELTEIQEVPFLGLIKTPSLSQDVADTCPTIEVIPIPKPAGDLLESIIGAVFIDSNCDLVLTAKIFMPFFKSHIRKFINSIVEKYLTTFPIQPKMHFMENFSNYERK</sequence>
<keyword evidence="6" id="KW-0378">Hydrolase</keyword>
<dbReference type="InterPro" id="IPR014001">
    <property type="entry name" value="Helicase_ATP-bd"/>
</dbReference>
<dbReference type="OrthoDB" id="2392202at2759"/>
<dbReference type="Pfam" id="PF00636">
    <property type="entry name" value="Ribonuclease_3"/>
    <property type="match status" value="2"/>
</dbReference>
<dbReference type="PANTHER" id="PTHR14950">
    <property type="entry name" value="DICER-RELATED"/>
    <property type="match status" value="1"/>
</dbReference>
<dbReference type="GO" id="GO:0004525">
    <property type="term" value="F:ribonuclease III activity"/>
    <property type="evidence" value="ECO:0007669"/>
    <property type="project" value="InterPro"/>
</dbReference>
<dbReference type="PROSITE" id="PS51194">
    <property type="entry name" value="HELICASE_CTER"/>
    <property type="match status" value="1"/>
</dbReference>
<dbReference type="GO" id="GO:0046872">
    <property type="term" value="F:metal ion binding"/>
    <property type="evidence" value="ECO:0007669"/>
    <property type="project" value="UniProtKB-KW"/>
</dbReference>
<dbReference type="InterPro" id="IPR001650">
    <property type="entry name" value="Helicase_C-like"/>
</dbReference>
<feature type="domain" description="Dicer dsRNA-binding fold" evidence="17">
    <location>
        <begin position="775"/>
        <end position="866"/>
    </location>
</feature>
<dbReference type="SUPFAM" id="SSF69065">
    <property type="entry name" value="RNase III domain-like"/>
    <property type="match status" value="2"/>
</dbReference>
<keyword evidence="3" id="KW-0479">Metal-binding</keyword>
<evidence type="ECO:0000313" key="19">
    <source>
        <dbReference type="Proteomes" id="UP000031668"/>
    </source>
</evidence>
<dbReference type="SUPFAM" id="SSF52540">
    <property type="entry name" value="P-loop containing nucleoside triphosphate hydrolases"/>
    <property type="match status" value="1"/>
</dbReference>
<dbReference type="SUPFAM" id="SSF54768">
    <property type="entry name" value="dsRNA-binding domain-like"/>
    <property type="match status" value="1"/>
</dbReference>
<name>A0A0C2MXV5_THEKT</name>
<proteinExistence type="inferred from homology"/>
<feature type="domain" description="Helicase ATP-binding" evidence="15">
    <location>
        <begin position="184"/>
        <end position="365"/>
    </location>
</feature>
<keyword evidence="10 12" id="KW-0694">RNA-binding</keyword>
<evidence type="ECO:0000259" key="15">
    <source>
        <dbReference type="PROSITE" id="PS51192"/>
    </source>
</evidence>
<comment type="cofactor">
    <cofactor evidence="2">
        <name>Mg(2+)</name>
        <dbReference type="ChEBI" id="CHEBI:18420"/>
    </cofactor>
</comment>
<dbReference type="PROSITE" id="PS51192">
    <property type="entry name" value="HELICASE_ATP_BIND_1"/>
    <property type="match status" value="1"/>
</dbReference>
<evidence type="ECO:0000256" key="6">
    <source>
        <dbReference type="ARBA" id="ARBA00022801"/>
    </source>
</evidence>
<dbReference type="SMART" id="SM00487">
    <property type="entry name" value="DEXDc"/>
    <property type="match status" value="1"/>
</dbReference>
<protein>
    <submittedName>
        <fullName evidence="18">Endoribonuclease dcr-1</fullName>
    </submittedName>
</protein>
<dbReference type="CDD" id="cd18034">
    <property type="entry name" value="DEXHc_dicer"/>
    <property type="match status" value="1"/>
</dbReference>
<dbReference type="InterPro" id="IPR027417">
    <property type="entry name" value="P-loop_NTPase"/>
</dbReference>
<dbReference type="SMART" id="SM00358">
    <property type="entry name" value="DSRM"/>
    <property type="match status" value="2"/>
</dbReference>
<evidence type="ECO:0000256" key="8">
    <source>
        <dbReference type="ARBA" id="ARBA00022840"/>
    </source>
</evidence>
<dbReference type="Pfam" id="PF03368">
    <property type="entry name" value="Dicer_dimer"/>
    <property type="match status" value="1"/>
</dbReference>
<gene>
    <name evidence="18" type="ORF">RF11_13039</name>
</gene>
<dbReference type="GO" id="GO:0006396">
    <property type="term" value="P:RNA processing"/>
    <property type="evidence" value="ECO:0007669"/>
    <property type="project" value="InterPro"/>
</dbReference>
<dbReference type="InterPro" id="IPR000999">
    <property type="entry name" value="RNase_III_dom"/>
</dbReference>
<dbReference type="InterPro" id="IPR005034">
    <property type="entry name" value="Dicer_dimerisation"/>
</dbReference>
<dbReference type="InterPro" id="IPR038248">
    <property type="entry name" value="Dicer_dimer_sf"/>
</dbReference>
<evidence type="ECO:0000256" key="3">
    <source>
        <dbReference type="ARBA" id="ARBA00022723"/>
    </source>
</evidence>
<feature type="domain" description="DRBM" evidence="13">
    <location>
        <begin position="85"/>
        <end position="151"/>
    </location>
</feature>
<dbReference type="EMBL" id="JWZT01001384">
    <property type="protein sequence ID" value="KII72141.1"/>
    <property type="molecule type" value="Genomic_DNA"/>
</dbReference>
<evidence type="ECO:0000256" key="11">
    <source>
        <dbReference type="ARBA" id="ARBA00023211"/>
    </source>
</evidence>
<dbReference type="SMART" id="SM00490">
    <property type="entry name" value="HELICc"/>
    <property type="match status" value="1"/>
</dbReference>
<dbReference type="Gene3D" id="3.30.160.380">
    <property type="entry name" value="Dicer dimerisation domain"/>
    <property type="match status" value="1"/>
</dbReference>
<keyword evidence="5" id="KW-0547">Nucleotide-binding</keyword>
<dbReference type="GO" id="GO:0005524">
    <property type="term" value="F:ATP binding"/>
    <property type="evidence" value="ECO:0007669"/>
    <property type="project" value="UniProtKB-KW"/>
</dbReference>
<dbReference type="PROSITE" id="PS51327">
    <property type="entry name" value="DICER_DSRBF"/>
    <property type="match status" value="1"/>
</dbReference>
<dbReference type="GO" id="GO:0003723">
    <property type="term" value="F:RNA binding"/>
    <property type="evidence" value="ECO:0007669"/>
    <property type="project" value="UniProtKB-UniRule"/>
</dbReference>
<dbReference type="Gene3D" id="3.40.50.300">
    <property type="entry name" value="P-loop containing nucleotide triphosphate hydrolases"/>
    <property type="match status" value="2"/>
</dbReference>